<dbReference type="GeneID" id="108441125"/>
<feature type="region of interest" description="Disordered" evidence="1">
    <location>
        <begin position="29"/>
        <end position="144"/>
    </location>
</feature>
<dbReference type="OrthoDB" id="10067479at2759"/>
<organism evidence="2 3">
    <name type="scientific">Pygocentrus nattereri</name>
    <name type="common">Red-bellied piranha</name>
    <dbReference type="NCBI Taxonomy" id="42514"/>
    <lineage>
        <taxon>Eukaryota</taxon>
        <taxon>Metazoa</taxon>
        <taxon>Chordata</taxon>
        <taxon>Craniata</taxon>
        <taxon>Vertebrata</taxon>
        <taxon>Euteleostomi</taxon>
        <taxon>Actinopterygii</taxon>
        <taxon>Neopterygii</taxon>
        <taxon>Teleostei</taxon>
        <taxon>Ostariophysi</taxon>
        <taxon>Characiformes</taxon>
        <taxon>Characoidei</taxon>
        <taxon>Pygocentrus</taxon>
    </lineage>
</organism>
<feature type="region of interest" description="Disordered" evidence="1">
    <location>
        <begin position="200"/>
        <end position="256"/>
    </location>
</feature>
<feature type="compositionally biased region" description="Basic residues" evidence="1">
    <location>
        <begin position="35"/>
        <end position="46"/>
    </location>
</feature>
<reference evidence="2 3" key="1">
    <citation type="submission" date="2020-10" db="EMBL/GenBank/DDBJ databases">
        <title>Pygocentrus nattereri (red-bellied piranha) genome, fPygNat1, primary haplotype.</title>
        <authorList>
            <person name="Myers G."/>
            <person name="Meyer A."/>
            <person name="Karagic N."/>
            <person name="Pippel M."/>
            <person name="Winkler S."/>
            <person name="Tracey A."/>
            <person name="Wood J."/>
            <person name="Formenti G."/>
            <person name="Howe K."/>
            <person name="Fedrigo O."/>
            <person name="Jarvis E.D."/>
        </authorList>
    </citation>
    <scope>NUCLEOTIDE SEQUENCE [LARGE SCALE GENOMIC DNA]</scope>
</reference>
<dbReference type="PANTHER" id="PTHR28366:SF1">
    <property type="entry name" value="CHROMOSOME 1 OPEN READING FRAME 131"/>
    <property type="match status" value="1"/>
</dbReference>
<dbReference type="InterPro" id="IPR027973">
    <property type="entry name" value="FSAF1-like"/>
</dbReference>
<feature type="compositionally biased region" description="Basic residues" evidence="1">
    <location>
        <begin position="218"/>
        <end position="227"/>
    </location>
</feature>
<feature type="compositionally biased region" description="Polar residues" evidence="1">
    <location>
        <begin position="93"/>
        <end position="106"/>
    </location>
</feature>
<dbReference type="Ensembl" id="ENSPNAT00000026060.2">
    <property type="protein sequence ID" value="ENSPNAP00000017213.1"/>
    <property type="gene ID" value="ENSPNAG00000023442.2"/>
</dbReference>
<dbReference type="CTD" id="128061"/>
<dbReference type="STRING" id="42514.ENSPNAP00000017213"/>
<dbReference type="InterPro" id="IPR052852">
    <property type="entry name" value="SSU_Processome_Comp"/>
</dbReference>
<feature type="compositionally biased region" description="Polar residues" evidence="1">
    <location>
        <begin position="68"/>
        <end position="80"/>
    </location>
</feature>
<evidence type="ECO:0000313" key="2">
    <source>
        <dbReference type="Ensembl" id="ENSPNAP00000017213.1"/>
    </source>
</evidence>
<feature type="compositionally biased region" description="Basic and acidic residues" evidence="1">
    <location>
        <begin position="200"/>
        <end position="212"/>
    </location>
</feature>
<accession>A0A3B4D0Z1</accession>
<keyword evidence="3" id="KW-1185">Reference proteome</keyword>
<dbReference type="AlphaFoldDB" id="A0A3B4D0Z1"/>
<dbReference type="Pfam" id="PF15375">
    <property type="entry name" value="FSAF1"/>
    <property type="match status" value="1"/>
</dbReference>
<reference evidence="2" key="3">
    <citation type="submission" date="2025-09" db="UniProtKB">
        <authorList>
            <consortium name="Ensembl"/>
        </authorList>
    </citation>
    <scope>IDENTIFICATION</scope>
</reference>
<dbReference type="PANTHER" id="PTHR28366">
    <property type="entry name" value="CHROMOSOME 1 OPEN READING FRAME 131"/>
    <property type="match status" value="1"/>
</dbReference>
<protein>
    <submittedName>
        <fullName evidence="2">Uncharacterized protein</fullName>
    </submittedName>
</protein>
<dbReference type="RefSeq" id="XP_017575957.1">
    <property type="nucleotide sequence ID" value="XM_017720468.2"/>
</dbReference>
<feature type="compositionally biased region" description="Basic and acidic residues" evidence="1">
    <location>
        <begin position="121"/>
        <end position="140"/>
    </location>
</feature>
<name>A0A3B4D0Z1_PYGNA</name>
<sequence length="271" mass="30876">MKRSREESGEESDVDRDFLDRVLNQLYDFGDGAKGKRSKKKHKKKKTGNDEEDAAMEEEASDDEAGSINDSADFSFTNGTNRDERIPDPRASSDPTSKSTATSTVEIVTFQDPLKKKKLKKAVEPEVKPPEVKAKKKNDEKDPDDFLSIEKARLEVHRFGIAGFQKEQQRVFEQERAIMLGARPPKKDFVNYKLYQQMMKEKRVKEKEEAKQSDTQGKKRKGVKSGKQKTEKCKSSSSSGEPTGQMGRFKNGMLVLSHKDIQKLKVKVRRK</sequence>
<dbReference type="Proteomes" id="UP001501920">
    <property type="component" value="Chromosome 4"/>
</dbReference>
<reference evidence="2" key="2">
    <citation type="submission" date="2025-08" db="UniProtKB">
        <authorList>
            <consortium name="Ensembl"/>
        </authorList>
    </citation>
    <scope>IDENTIFICATION</scope>
</reference>
<evidence type="ECO:0000256" key="1">
    <source>
        <dbReference type="SAM" id="MobiDB-lite"/>
    </source>
</evidence>
<proteinExistence type="predicted"/>
<evidence type="ECO:0000313" key="3">
    <source>
        <dbReference type="Proteomes" id="UP001501920"/>
    </source>
</evidence>
<dbReference type="GeneTree" id="ENSGT00390000017022"/>
<dbReference type="OMA" id="QRVFEQE"/>
<feature type="compositionally biased region" description="Acidic residues" evidence="1">
    <location>
        <begin position="50"/>
        <end position="65"/>
    </location>
</feature>